<evidence type="ECO:0000313" key="2">
    <source>
        <dbReference type="EMBL" id="XCH46953.1"/>
    </source>
</evidence>
<dbReference type="KEGG" id="taut:V4D30_01420"/>
<sequence length="101" mass="11374">MSVLLIGGMDRLKSHYLKEASQRGINLKLFTKPCKEVTRKIGKVDAIVVFTNKVSHSIRDDVINFARAKGIPFFMCHSCGLCTLRKYFDDLKKLNQKGGLA</sequence>
<protein>
    <submittedName>
        <fullName evidence="2">DUF2325 domain-containing protein</fullName>
    </submittedName>
</protein>
<dbReference type="EMBL" id="CP144373">
    <property type="protein sequence ID" value="XCH46953.1"/>
    <property type="molecule type" value="Genomic_DNA"/>
</dbReference>
<dbReference type="RefSeq" id="WP_353684479.1">
    <property type="nucleotide sequence ID" value="NZ_CP144373.1"/>
</dbReference>
<evidence type="ECO:0000256" key="1">
    <source>
        <dbReference type="ARBA" id="ARBA00007189"/>
    </source>
</evidence>
<accession>A0AAU8GY10</accession>
<proteinExistence type="inferred from homology"/>
<gene>
    <name evidence="2" type="ORF">V4D30_01420</name>
</gene>
<dbReference type="Pfam" id="PF10087">
    <property type="entry name" value="DUF2325"/>
    <property type="match status" value="1"/>
</dbReference>
<dbReference type="AlphaFoldDB" id="A0AAU8GY10"/>
<comment type="similarity">
    <text evidence="1">Belongs to the UPF0751 family.</text>
</comment>
<name>A0AAU8GY10_9BACT</name>
<dbReference type="InterPro" id="IPR016772">
    <property type="entry name" value="UCP020408"/>
</dbReference>
<reference evidence="2" key="1">
    <citation type="submission" date="2024-01" db="EMBL/GenBank/DDBJ databases">
        <title>The first autotrophic representatives of the genus Thermodesulfovibrio.</title>
        <authorList>
            <person name="Maltseva A.I."/>
            <person name="Elcheninov A.G."/>
            <person name="Kublanov I.V."/>
            <person name="Lebedinsky A.V."/>
            <person name="Frolov E.N."/>
        </authorList>
    </citation>
    <scope>NUCLEOTIDE SEQUENCE</scope>
    <source>
        <strain evidence="2">3907-1M</strain>
    </source>
</reference>
<organism evidence="2">
    <name type="scientific">Thermodesulfovibrio autotrophicus</name>
    <dbReference type="NCBI Taxonomy" id="3118333"/>
    <lineage>
        <taxon>Bacteria</taxon>
        <taxon>Pseudomonadati</taxon>
        <taxon>Nitrospirota</taxon>
        <taxon>Thermodesulfovibrionia</taxon>
        <taxon>Thermodesulfovibrionales</taxon>
        <taxon>Thermodesulfovibrionaceae</taxon>
        <taxon>Thermodesulfovibrio</taxon>
    </lineage>
</organism>